<evidence type="ECO:0000313" key="20">
    <source>
        <dbReference type="Proteomes" id="UP000190648"/>
    </source>
</evidence>
<keyword evidence="8" id="KW-0805">Transcription regulation</keyword>
<evidence type="ECO:0000256" key="14">
    <source>
        <dbReference type="RuleBase" id="RU004019"/>
    </source>
</evidence>
<dbReference type="Proteomes" id="UP000190648">
    <property type="component" value="Unassembled WGS sequence"/>
</dbReference>
<feature type="compositionally biased region" description="Low complexity" evidence="15">
    <location>
        <begin position="723"/>
        <end position="733"/>
    </location>
</feature>
<dbReference type="InterPro" id="IPR036388">
    <property type="entry name" value="WH-like_DNA-bd_sf"/>
</dbReference>
<comment type="function">
    <text evidence="13">Transcriptional repressor that contribute to growth arrest during terminal macrophage differentiation by repressing target genes involved in Ras-dependent proliferation. Represses MMP1 promoter activity.</text>
</comment>
<evidence type="ECO:0000256" key="15">
    <source>
        <dbReference type="SAM" id="MobiDB-lite"/>
    </source>
</evidence>
<feature type="chain" id="PRO_5013274209" description="ETS translocation variant 3" evidence="16">
    <location>
        <begin position="34"/>
        <end position="830"/>
    </location>
</feature>
<dbReference type="STRING" id="372326.A0A1V4KDL4"/>
<gene>
    <name evidence="19" type="primary">ETV3</name>
    <name evidence="19" type="ORF">AV530_000203</name>
</gene>
<proteinExistence type="inferred from homology"/>
<dbReference type="CDD" id="cd00096">
    <property type="entry name" value="Ig"/>
    <property type="match status" value="1"/>
</dbReference>
<protein>
    <recommendedName>
        <fullName evidence="12">ETS translocation variant 3</fullName>
    </recommendedName>
</protein>
<keyword evidence="6" id="KW-0832">Ubl conjugation</keyword>
<dbReference type="PROSITE" id="PS00345">
    <property type="entry name" value="ETS_DOMAIN_1"/>
    <property type="match status" value="1"/>
</dbReference>
<dbReference type="Gene3D" id="1.10.10.10">
    <property type="entry name" value="Winged helix-like DNA-binding domain superfamily/Winged helix DNA-binding domain"/>
    <property type="match status" value="1"/>
</dbReference>
<evidence type="ECO:0000256" key="12">
    <source>
        <dbReference type="ARBA" id="ARBA00023822"/>
    </source>
</evidence>
<dbReference type="EMBL" id="LSYS01003550">
    <property type="protein sequence ID" value="OPJ82566.1"/>
    <property type="molecule type" value="Genomic_DNA"/>
</dbReference>
<feature type="region of interest" description="Disordered" evidence="15">
    <location>
        <begin position="447"/>
        <end position="512"/>
    </location>
</feature>
<organism evidence="19 20">
    <name type="scientific">Patagioenas fasciata monilis</name>
    <dbReference type="NCBI Taxonomy" id="372326"/>
    <lineage>
        <taxon>Eukaryota</taxon>
        <taxon>Metazoa</taxon>
        <taxon>Chordata</taxon>
        <taxon>Craniata</taxon>
        <taxon>Vertebrata</taxon>
        <taxon>Euteleostomi</taxon>
        <taxon>Archelosauria</taxon>
        <taxon>Archosauria</taxon>
        <taxon>Dinosauria</taxon>
        <taxon>Saurischia</taxon>
        <taxon>Theropoda</taxon>
        <taxon>Coelurosauria</taxon>
        <taxon>Aves</taxon>
        <taxon>Neognathae</taxon>
        <taxon>Neoaves</taxon>
        <taxon>Columbimorphae</taxon>
        <taxon>Columbiformes</taxon>
        <taxon>Columbidae</taxon>
        <taxon>Patagioenas</taxon>
    </lineage>
</organism>
<keyword evidence="20" id="KW-1185">Reference proteome</keyword>
<evidence type="ECO:0000256" key="4">
    <source>
        <dbReference type="ARBA" id="ARBA00022499"/>
    </source>
</evidence>
<feature type="signal peptide" evidence="16">
    <location>
        <begin position="1"/>
        <end position="33"/>
    </location>
</feature>
<feature type="compositionally biased region" description="Basic and acidic residues" evidence="15">
    <location>
        <begin position="787"/>
        <end position="801"/>
    </location>
</feature>
<dbReference type="PRINTS" id="PR00454">
    <property type="entry name" value="ETSDOMAIN"/>
</dbReference>
<dbReference type="SMART" id="SM00413">
    <property type="entry name" value="ETS"/>
    <property type="match status" value="1"/>
</dbReference>
<evidence type="ECO:0000256" key="8">
    <source>
        <dbReference type="ARBA" id="ARBA00023015"/>
    </source>
</evidence>
<keyword evidence="4" id="KW-1017">Isopeptide bond</keyword>
<evidence type="ECO:0000256" key="1">
    <source>
        <dbReference type="ARBA" id="ARBA00004123"/>
    </source>
</evidence>
<dbReference type="PROSITE" id="PS50835">
    <property type="entry name" value="IG_LIKE"/>
    <property type="match status" value="1"/>
</dbReference>
<dbReference type="InterPro" id="IPR007110">
    <property type="entry name" value="Ig-like_dom"/>
</dbReference>
<evidence type="ECO:0000256" key="11">
    <source>
        <dbReference type="ARBA" id="ARBA00023242"/>
    </source>
</evidence>
<dbReference type="Pfam" id="PF00178">
    <property type="entry name" value="Ets"/>
    <property type="match status" value="1"/>
</dbReference>
<name>A0A1V4KDL4_PATFA</name>
<evidence type="ECO:0000256" key="10">
    <source>
        <dbReference type="ARBA" id="ARBA00023163"/>
    </source>
</evidence>
<keyword evidence="11 14" id="KW-0539">Nucleus</keyword>
<evidence type="ECO:0000259" key="18">
    <source>
        <dbReference type="PROSITE" id="PS50835"/>
    </source>
</evidence>
<evidence type="ECO:0000256" key="2">
    <source>
        <dbReference type="ARBA" id="ARBA00005562"/>
    </source>
</evidence>
<evidence type="ECO:0000313" key="19">
    <source>
        <dbReference type="EMBL" id="OPJ82566.1"/>
    </source>
</evidence>
<dbReference type="GO" id="GO:0005634">
    <property type="term" value="C:nucleus"/>
    <property type="evidence" value="ECO:0007669"/>
    <property type="project" value="UniProtKB-SubCell"/>
</dbReference>
<evidence type="ECO:0000256" key="3">
    <source>
        <dbReference type="ARBA" id="ARBA00022491"/>
    </source>
</evidence>
<dbReference type="AlphaFoldDB" id="A0A1V4KDL4"/>
<dbReference type="InterPro" id="IPR046328">
    <property type="entry name" value="ETS_fam"/>
</dbReference>
<feature type="domain" description="Ig-like" evidence="18">
    <location>
        <begin position="125"/>
        <end position="225"/>
    </location>
</feature>
<comment type="caution">
    <text evidence="19">The sequence shown here is derived from an EMBL/GenBank/DDBJ whole genome shotgun (WGS) entry which is preliminary data.</text>
</comment>
<feature type="compositionally biased region" description="Basic and acidic residues" evidence="15">
    <location>
        <begin position="753"/>
        <end position="775"/>
    </location>
</feature>
<keyword evidence="9 14" id="KW-0238">DNA-binding</keyword>
<dbReference type="InterPro" id="IPR036390">
    <property type="entry name" value="WH_DNA-bd_sf"/>
</dbReference>
<dbReference type="InterPro" id="IPR000418">
    <property type="entry name" value="Ets_dom"/>
</dbReference>
<evidence type="ECO:0000256" key="6">
    <source>
        <dbReference type="ARBA" id="ARBA00022843"/>
    </source>
</evidence>
<keyword evidence="10" id="KW-0804">Transcription</keyword>
<dbReference type="FunFam" id="1.10.10.10:FF:000059">
    <property type="entry name" value="ETS translocation variant 3"/>
    <property type="match status" value="1"/>
</dbReference>
<feature type="compositionally biased region" description="Low complexity" evidence="15">
    <location>
        <begin position="821"/>
        <end position="830"/>
    </location>
</feature>
<dbReference type="GO" id="GO:0000981">
    <property type="term" value="F:DNA-binding transcription factor activity, RNA polymerase II-specific"/>
    <property type="evidence" value="ECO:0007669"/>
    <property type="project" value="TreeGrafter"/>
</dbReference>
<dbReference type="InterPro" id="IPR036179">
    <property type="entry name" value="Ig-like_dom_sf"/>
</dbReference>
<accession>A0A1V4KDL4</accession>
<dbReference type="PROSITE" id="PS50061">
    <property type="entry name" value="ETS_DOMAIN_3"/>
    <property type="match status" value="1"/>
</dbReference>
<feature type="region of interest" description="Disordered" evidence="15">
    <location>
        <begin position="276"/>
        <end position="310"/>
    </location>
</feature>
<dbReference type="SUPFAM" id="SSF48726">
    <property type="entry name" value="Immunoglobulin"/>
    <property type="match status" value="2"/>
</dbReference>
<evidence type="ECO:0000256" key="5">
    <source>
        <dbReference type="ARBA" id="ARBA00022553"/>
    </source>
</evidence>
<dbReference type="PROSITE" id="PS00346">
    <property type="entry name" value="ETS_DOMAIN_2"/>
    <property type="match status" value="1"/>
</dbReference>
<keyword evidence="7" id="KW-0007">Acetylation</keyword>
<comment type="similarity">
    <text evidence="2 14">Belongs to the ETS family.</text>
</comment>
<evidence type="ECO:0000256" key="7">
    <source>
        <dbReference type="ARBA" id="ARBA00022990"/>
    </source>
</evidence>
<feature type="compositionally biased region" description="Pro residues" evidence="15">
    <location>
        <begin position="734"/>
        <end position="743"/>
    </location>
</feature>
<feature type="compositionally biased region" description="Basic and acidic residues" evidence="15">
    <location>
        <begin position="686"/>
        <end position="722"/>
    </location>
</feature>
<feature type="region of interest" description="Disordered" evidence="15">
    <location>
        <begin position="649"/>
        <end position="830"/>
    </location>
</feature>
<evidence type="ECO:0000256" key="9">
    <source>
        <dbReference type="ARBA" id="ARBA00023125"/>
    </source>
</evidence>
<reference evidence="19 20" key="1">
    <citation type="submission" date="2016-02" db="EMBL/GenBank/DDBJ databases">
        <title>Band-tailed pigeon sequencing and assembly.</title>
        <authorList>
            <person name="Soares A.E."/>
            <person name="Novak B.J."/>
            <person name="Rice E.S."/>
            <person name="O'Connell B."/>
            <person name="Chang D."/>
            <person name="Weber S."/>
            <person name="Shapiro B."/>
        </authorList>
    </citation>
    <scope>NUCLEOTIDE SEQUENCE [LARGE SCALE GENOMIC DNA]</scope>
    <source>
        <strain evidence="19">BTP2013</strain>
        <tissue evidence="19">Blood</tissue>
    </source>
</reference>
<comment type="subcellular location">
    <subcellularLocation>
        <location evidence="1 14">Nucleus</location>
    </subcellularLocation>
</comment>
<dbReference type="InterPro" id="IPR013783">
    <property type="entry name" value="Ig-like_fold"/>
</dbReference>
<dbReference type="GO" id="GO:0030154">
    <property type="term" value="P:cell differentiation"/>
    <property type="evidence" value="ECO:0007669"/>
    <property type="project" value="TreeGrafter"/>
</dbReference>
<feature type="compositionally biased region" description="Basic and acidic residues" evidence="15">
    <location>
        <begin position="295"/>
        <end position="310"/>
    </location>
</feature>
<sequence length="830" mass="90962">MEGEWASRGARLPALLLALLGLGPELLYGQARAQPQQVNGVLGGSVLLSPALPPNKTVKEIEWSFSAGAGAMIQVAEFGPGGFERPDPNDRFKQRLEMFNETALKIRALERGDSGVYGARIKLHPALVEDQTFSLAVYESVPSPRTRSQLLASTLEWCNLTLQCQGAGKGAVNVTWKRDNVTRELAADRHQLSPDGTTLRLALPPAAANGTYACTVSNPADRKVVLFDLQTICQGGGGQTAFSKSGYIVLTLILLAVSLGGAFWCWRMNSEKAADPAATPTVPAEESPSEPQYTEIERRSPPEVSRREKMKAGCSIVDKPEGGGGYHFPEWAYKTESSPGSRQIQLWHFILELLQKEEFRHVIAWQQGEYGEFVIKDPDEVARLWGRRKCKPQMNYDKLSRALRYYYNKRILHKTKGKRFTYKFNFNKLVMPNYPFINIRPNGVVPQSAPPVPTASSRFHFPPLDSHSPTDDAQPGRFPGSSLGPSNPDALGDGGERKPDVPELEDGSSDWRRGVDLMASRNAVGAGGVNHQKRKPDIMLPLFSRPGMYPDPHSPFAVSPLPGRGGVLNVPISPALSLTPTLFSYSPSPGLSPFTGSSCFSFNPEEMKHYLHSQACSVFNYHLSPRTFPRYPLMVPPLQCQVPLEEQPQFPIKLQPPPVGRKNRERLESAEEPAAPQLSAPPPPRVKVEPALEKEAEPEEPPAKGKDKDEREEGPGVEEEKGPVFARPAAPSWHPAPPAPTPAEEPQEQGENSVEKAPPREPAGDVGAQEKREDALMPPKLRLKRRWNGDRQADGPEERHNGRVHWNGALGTPHLAPGPKAVAAAAASDA</sequence>
<keyword evidence="3" id="KW-0678">Repressor</keyword>
<evidence type="ECO:0000256" key="13">
    <source>
        <dbReference type="ARBA" id="ARBA00025214"/>
    </source>
</evidence>
<keyword evidence="5" id="KW-0597">Phosphoprotein</keyword>
<dbReference type="SUPFAM" id="SSF46785">
    <property type="entry name" value="Winged helix' DNA-binding domain"/>
    <property type="match status" value="1"/>
</dbReference>
<dbReference type="Gene3D" id="2.60.40.10">
    <property type="entry name" value="Immunoglobulins"/>
    <property type="match status" value="2"/>
</dbReference>
<dbReference type="OrthoDB" id="10067219at2759"/>
<dbReference type="PANTHER" id="PTHR11849:SF30">
    <property type="entry name" value="ETS TRANSLOCATION VARIANT 3"/>
    <property type="match status" value="1"/>
</dbReference>
<dbReference type="PANTHER" id="PTHR11849">
    <property type="entry name" value="ETS"/>
    <property type="match status" value="1"/>
</dbReference>
<evidence type="ECO:0000259" key="17">
    <source>
        <dbReference type="PROSITE" id="PS50061"/>
    </source>
</evidence>
<evidence type="ECO:0000256" key="16">
    <source>
        <dbReference type="SAM" id="SignalP"/>
    </source>
</evidence>
<keyword evidence="16" id="KW-0732">Signal</keyword>
<dbReference type="GO" id="GO:0043565">
    <property type="term" value="F:sequence-specific DNA binding"/>
    <property type="evidence" value="ECO:0007669"/>
    <property type="project" value="InterPro"/>
</dbReference>
<feature type="domain" description="ETS" evidence="17">
    <location>
        <begin position="344"/>
        <end position="425"/>
    </location>
</feature>